<keyword evidence="9" id="KW-0645">Protease</keyword>
<dbReference type="InterPro" id="IPR036013">
    <property type="entry name" value="Band_7/SPFH_dom_sf"/>
</dbReference>
<comment type="similarity">
    <text evidence="2 6">Belongs to the band 7/mec-2 family. HflK subfamily.</text>
</comment>
<keyword evidence="3 6" id="KW-0812">Transmembrane</keyword>
<feature type="region of interest" description="Disordered" evidence="7">
    <location>
        <begin position="1"/>
        <end position="27"/>
    </location>
</feature>
<dbReference type="InterPro" id="IPR001972">
    <property type="entry name" value="Stomatin_HflK_fam"/>
</dbReference>
<dbReference type="InterPro" id="IPR050710">
    <property type="entry name" value="Band7/mec-2_domain"/>
</dbReference>
<feature type="domain" description="Band 7" evidence="8">
    <location>
        <begin position="66"/>
        <end position="226"/>
    </location>
</feature>
<evidence type="ECO:0000313" key="9">
    <source>
        <dbReference type="EMBL" id="QSX77054.1"/>
    </source>
</evidence>
<dbReference type="SUPFAM" id="SSF117892">
    <property type="entry name" value="Band 7/SPFH domain"/>
    <property type="match status" value="1"/>
</dbReference>
<accession>A0A974XWA1</accession>
<comment type="function">
    <text evidence="6">HflC and HflK could encode or regulate a protease.</text>
</comment>
<organism evidence="9 10">
    <name type="scientific">Agrilutibacter solisilvae</name>
    <dbReference type="NCBI Taxonomy" id="2763317"/>
    <lineage>
        <taxon>Bacteria</taxon>
        <taxon>Pseudomonadati</taxon>
        <taxon>Pseudomonadota</taxon>
        <taxon>Gammaproteobacteria</taxon>
        <taxon>Lysobacterales</taxon>
        <taxon>Lysobacteraceae</taxon>
        <taxon>Agrilutibacter</taxon>
    </lineage>
</organism>
<dbReference type="SMART" id="SM00244">
    <property type="entry name" value="PHB"/>
    <property type="match status" value="1"/>
</dbReference>
<dbReference type="PRINTS" id="PR00721">
    <property type="entry name" value="STOMATIN"/>
</dbReference>
<evidence type="ECO:0000256" key="2">
    <source>
        <dbReference type="ARBA" id="ARBA00006971"/>
    </source>
</evidence>
<dbReference type="Gene3D" id="3.30.479.30">
    <property type="entry name" value="Band 7 domain"/>
    <property type="match status" value="1"/>
</dbReference>
<keyword evidence="5 6" id="KW-0472">Membrane</keyword>
<proteinExistence type="inferred from homology"/>
<dbReference type="EMBL" id="CP071518">
    <property type="protein sequence ID" value="QSX77054.1"/>
    <property type="molecule type" value="Genomic_DNA"/>
</dbReference>
<evidence type="ECO:0000256" key="3">
    <source>
        <dbReference type="ARBA" id="ARBA00022692"/>
    </source>
</evidence>
<keyword evidence="9" id="KW-0378">Hydrolase</keyword>
<dbReference type="PANTHER" id="PTHR43327">
    <property type="entry name" value="STOMATIN-LIKE PROTEIN 2, MITOCHONDRIAL"/>
    <property type="match status" value="1"/>
</dbReference>
<sequence>MAWNTPGSNEPGPEGRRPQRPRKAPGGLDSVLDGLRGLFGGGGGGVGGTPIWRWVAIAFGLWLVFSTFLLITEQERGVVLRFGHFNRVLQPGPHFKAPWPIETVQKVNATQSNAYSETVPVFTRDGNMVSVEINVQYRIGDPQTYLFGTRDADSVMQQAAQSAVREQVGRSDLDTVLNARSELTVTVRESLQKTLQDYRTGLVVTEFNLPNARPPDEVKDAFDEVQRARADKNTSINQAQAYAKKVVPEARGEAARTRAVADGYKTATVARATGDATRFSLLVDQYKAAPDVTRKRLWLETVQDVLTQNRKIIGGDSRQLLYVPMGDKRSGASSAPAPLLTPDVLSPAITADPGTTGRSARPSRPTREEERR</sequence>
<dbReference type="KEGG" id="lsf:I8J32_009555"/>
<dbReference type="CDD" id="cd03404">
    <property type="entry name" value="SPFH_HflK"/>
    <property type="match status" value="1"/>
</dbReference>
<dbReference type="PANTHER" id="PTHR43327:SF2">
    <property type="entry name" value="MODULATOR OF FTSH PROTEASE HFLK"/>
    <property type="match status" value="1"/>
</dbReference>
<evidence type="ECO:0000256" key="7">
    <source>
        <dbReference type="SAM" id="MobiDB-lite"/>
    </source>
</evidence>
<feature type="region of interest" description="Disordered" evidence="7">
    <location>
        <begin position="328"/>
        <end position="372"/>
    </location>
</feature>
<dbReference type="Pfam" id="PF01145">
    <property type="entry name" value="Band_7"/>
    <property type="match status" value="1"/>
</dbReference>
<dbReference type="GO" id="GO:0016020">
    <property type="term" value="C:membrane"/>
    <property type="evidence" value="ECO:0007669"/>
    <property type="project" value="UniProtKB-SubCell"/>
</dbReference>
<dbReference type="NCBIfam" id="TIGR01933">
    <property type="entry name" value="hflK"/>
    <property type="match status" value="1"/>
</dbReference>
<evidence type="ECO:0000256" key="6">
    <source>
        <dbReference type="RuleBase" id="RU364113"/>
    </source>
</evidence>
<keyword evidence="4 6" id="KW-1133">Transmembrane helix</keyword>
<dbReference type="AlphaFoldDB" id="A0A974XWA1"/>
<reference evidence="9 10" key="1">
    <citation type="submission" date="2021-03" db="EMBL/GenBank/DDBJ databases">
        <title>Lysobacter sp. nov. isolated from soil of gangwondo yeongwol, south Korea.</title>
        <authorList>
            <person name="Kim K.R."/>
            <person name="Kim K.H."/>
            <person name="Jeon C.O."/>
        </authorList>
    </citation>
    <scope>NUCLEOTIDE SEQUENCE [LARGE SCALE GENOMIC DNA]</scope>
    <source>
        <strain evidence="9 10">R19</strain>
    </source>
</reference>
<gene>
    <name evidence="9" type="primary">hflK</name>
    <name evidence="9" type="ORF">I8J32_009555</name>
</gene>
<evidence type="ECO:0000256" key="1">
    <source>
        <dbReference type="ARBA" id="ARBA00004167"/>
    </source>
</evidence>
<evidence type="ECO:0000259" key="8">
    <source>
        <dbReference type="SMART" id="SM00244"/>
    </source>
</evidence>
<evidence type="ECO:0000313" key="10">
    <source>
        <dbReference type="Proteomes" id="UP000639274"/>
    </source>
</evidence>
<dbReference type="GO" id="GO:0008233">
    <property type="term" value="F:peptidase activity"/>
    <property type="evidence" value="ECO:0007669"/>
    <property type="project" value="UniProtKB-KW"/>
</dbReference>
<feature type="transmembrane region" description="Helical" evidence="6">
    <location>
        <begin position="51"/>
        <end position="71"/>
    </location>
</feature>
<dbReference type="InterPro" id="IPR010201">
    <property type="entry name" value="HflK"/>
</dbReference>
<comment type="subcellular location">
    <subcellularLocation>
        <location evidence="1">Membrane</location>
        <topology evidence="1">Single-pass membrane protein</topology>
    </subcellularLocation>
</comment>
<evidence type="ECO:0000256" key="5">
    <source>
        <dbReference type="ARBA" id="ARBA00023136"/>
    </source>
</evidence>
<dbReference type="GO" id="GO:0006508">
    <property type="term" value="P:proteolysis"/>
    <property type="evidence" value="ECO:0007669"/>
    <property type="project" value="UniProtKB-KW"/>
</dbReference>
<keyword evidence="10" id="KW-1185">Reference proteome</keyword>
<evidence type="ECO:0000256" key="4">
    <source>
        <dbReference type="ARBA" id="ARBA00022989"/>
    </source>
</evidence>
<comment type="subunit">
    <text evidence="6">HflC and HflK may interact to form a multimeric complex.</text>
</comment>
<dbReference type="Proteomes" id="UP000639274">
    <property type="component" value="Chromosome"/>
</dbReference>
<protein>
    <recommendedName>
        <fullName evidence="6">Protein HflK</fullName>
    </recommendedName>
</protein>
<dbReference type="InterPro" id="IPR001107">
    <property type="entry name" value="Band_7"/>
</dbReference>
<dbReference type="RefSeq" id="WP_200611406.1">
    <property type="nucleotide sequence ID" value="NZ_CP071518.1"/>
</dbReference>
<name>A0A974XWA1_9GAMM</name>